<dbReference type="AlphaFoldDB" id="A0A162RBW9"/>
<keyword evidence="2" id="KW-1185">Reference proteome</keyword>
<evidence type="ECO:0000313" key="1">
    <source>
        <dbReference type="EMBL" id="KZL89683.1"/>
    </source>
</evidence>
<dbReference type="RefSeq" id="WP_066628986.1">
    <property type="nucleotide sequence ID" value="NZ_FQXL01000007.1"/>
</dbReference>
<dbReference type="PATRIC" id="fig|1121326.3.peg.5240"/>
<name>A0A162RBW9_9CLOT</name>
<sequence length="144" mass="16646">MISSLINNTSLNAYKESSEQFIYGVKGIVRLSIGREIMYCIGLSSMTDYFIDMPRVFKVECILAVTDKRIVLIPTNNKYKPVSFNYGDIDVVYCNQLFDKVFLLNIKDKEFLNFSEKRLVFRVYGKQSSELNKINCVLQEHACV</sequence>
<reference evidence="1 2" key="1">
    <citation type="submission" date="2016-04" db="EMBL/GenBank/DDBJ databases">
        <title>Genome sequence of Clostridium magnum DSM 2767.</title>
        <authorList>
            <person name="Poehlein A."/>
            <person name="Uhlig R."/>
            <person name="Fischer R."/>
            <person name="Bahl H."/>
            <person name="Daniel R."/>
        </authorList>
    </citation>
    <scope>NUCLEOTIDE SEQUENCE [LARGE SCALE GENOMIC DNA]</scope>
    <source>
        <strain evidence="1 2">DSM 2767</strain>
    </source>
</reference>
<protein>
    <recommendedName>
        <fullName evidence="3">YokE-like PH domain-containing protein</fullName>
    </recommendedName>
</protein>
<organism evidence="1 2">
    <name type="scientific">Clostridium magnum DSM 2767</name>
    <dbReference type="NCBI Taxonomy" id="1121326"/>
    <lineage>
        <taxon>Bacteria</taxon>
        <taxon>Bacillati</taxon>
        <taxon>Bacillota</taxon>
        <taxon>Clostridia</taxon>
        <taxon>Eubacteriales</taxon>
        <taxon>Clostridiaceae</taxon>
        <taxon>Clostridium</taxon>
    </lineage>
</organism>
<dbReference type="Proteomes" id="UP000076603">
    <property type="component" value="Unassembled WGS sequence"/>
</dbReference>
<evidence type="ECO:0000313" key="2">
    <source>
        <dbReference type="Proteomes" id="UP000076603"/>
    </source>
</evidence>
<comment type="caution">
    <text evidence="1">The sequence shown here is derived from an EMBL/GenBank/DDBJ whole genome shotgun (WGS) entry which is preliminary data.</text>
</comment>
<gene>
    <name evidence="1" type="ORF">CLMAG_51830</name>
</gene>
<evidence type="ECO:0008006" key="3">
    <source>
        <dbReference type="Google" id="ProtNLM"/>
    </source>
</evidence>
<accession>A0A162RBW9</accession>
<proteinExistence type="predicted"/>
<dbReference type="EMBL" id="LWAE01000008">
    <property type="protein sequence ID" value="KZL89683.1"/>
    <property type="molecule type" value="Genomic_DNA"/>
</dbReference>